<organism evidence="3 4">
    <name type="scientific">Streptomyces cyaneochromogenes</name>
    <dbReference type="NCBI Taxonomy" id="2496836"/>
    <lineage>
        <taxon>Bacteria</taxon>
        <taxon>Bacillati</taxon>
        <taxon>Actinomycetota</taxon>
        <taxon>Actinomycetes</taxon>
        <taxon>Kitasatosporales</taxon>
        <taxon>Streptomycetaceae</taxon>
        <taxon>Streptomyces</taxon>
    </lineage>
</organism>
<accession>A0A3Q9ETP7</accession>
<protein>
    <submittedName>
        <fullName evidence="3">Methyltransferase domain-containing protein</fullName>
    </submittedName>
</protein>
<evidence type="ECO:0000313" key="4">
    <source>
        <dbReference type="Proteomes" id="UP000280298"/>
    </source>
</evidence>
<dbReference type="RefSeq" id="WP_126392835.1">
    <property type="nucleotide sequence ID" value="NZ_CP034539.1"/>
</dbReference>
<gene>
    <name evidence="3" type="ORF">EJ357_19125</name>
</gene>
<dbReference type="Proteomes" id="UP000280298">
    <property type="component" value="Chromosome"/>
</dbReference>
<dbReference type="InterPro" id="IPR029063">
    <property type="entry name" value="SAM-dependent_MTases_sf"/>
</dbReference>
<dbReference type="InterPro" id="IPR013217">
    <property type="entry name" value="Methyltransf_12"/>
</dbReference>
<dbReference type="OrthoDB" id="3469983at2"/>
<proteinExistence type="predicted"/>
<dbReference type="Gene3D" id="3.40.50.150">
    <property type="entry name" value="Vaccinia Virus protein VP39"/>
    <property type="match status" value="1"/>
</dbReference>
<dbReference type="EMBL" id="CP034539">
    <property type="protein sequence ID" value="AZQ35343.1"/>
    <property type="molecule type" value="Genomic_DNA"/>
</dbReference>
<name>A0A3Q9ETP7_9ACTN</name>
<dbReference type="SUPFAM" id="SSF53335">
    <property type="entry name" value="S-adenosyl-L-methionine-dependent methyltransferases"/>
    <property type="match status" value="1"/>
</dbReference>
<sequence>MSRYLFDNTDARTPDRFAVLESCYDHVSRRRLELTGLAPGWRCLEVGGGGGSLGDWLAERTGPDGEVTVTDIDPRWAESRPHSPQVRLLHHDIVNDPLPGDGYDLIHARLVLIHLPERLQVLDRLVRALRPGGTLVLEEFDCHWSPVLASPDEESEALFDHVQAALLAQLQKAGADPLWGRRVLGAMRRAGLEDVTATTYAESWQGGTPGIDLHRVNAQQTEAGLRADGVTEAELQRFYALLRDPGFVVNSPPLISAQGRRRGR</sequence>
<dbReference type="PANTHER" id="PTHR43861:SF3">
    <property type="entry name" value="PUTATIVE (AFU_ORTHOLOGUE AFUA_2G14390)-RELATED"/>
    <property type="match status" value="1"/>
</dbReference>
<feature type="domain" description="Methyltransferase type 12" evidence="2">
    <location>
        <begin position="44"/>
        <end position="135"/>
    </location>
</feature>
<evidence type="ECO:0000256" key="1">
    <source>
        <dbReference type="ARBA" id="ARBA00022679"/>
    </source>
</evidence>
<dbReference type="GO" id="GO:0032259">
    <property type="term" value="P:methylation"/>
    <property type="evidence" value="ECO:0007669"/>
    <property type="project" value="UniProtKB-KW"/>
</dbReference>
<keyword evidence="3" id="KW-0489">Methyltransferase</keyword>
<keyword evidence="4" id="KW-1185">Reference proteome</keyword>
<dbReference type="GO" id="GO:0017000">
    <property type="term" value="P:antibiotic biosynthetic process"/>
    <property type="evidence" value="ECO:0007669"/>
    <property type="project" value="UniProtKB-ARBA"/>
</dbReference>
<dbReference type="KEGG" id="scya:EJ357_19125"/>
<dbReference type="PANTHER" id="PTHR43861">
    <property type="entry name" value="TRANS-ACONITATE 2-METHYLTRANSFERASE-RELATED"/>
    <property type="match status" value="1"/>
</dbReference>
<dbReference type="AlphaFoldDB" id="A0A3Q9ETP7"/>
<evidence type="ECO:0000313" key="3">
    <source>
        <dbReference type="EMBL" id="AZQ35343.1"/>
    </source>
</evidence>
<reference evidence="3 4" key="1">
    <citation type="journal article" date="2019" name="Int. J. Syst. Evol. Microbiol.">
        <title>Streptomyces cyaneochromogenes sp. nov., a blue pigment-producing actinomycete from manganese-contaminated soil.</title>
        <authorList>
            <person name="Tang X."/>
            <person name="Zhao J."/>
            <person name="Li K."/>
            <person name="Chen Z."/>
            <person name="Sun Y."/>
            <person name="Gao J."/>
        </authorList>
    </citation>
    <scope>NUCLEOTIDE SEQUENCE [LARGE SCALE GENOMIC DNA]</scope>
    <source>
        <strain evidence="3 4">MK-45</strain>
    </source>
</reference>
<dbReference type="CDD" id="cd02440">
    <property type="entry name" value="AdoMet_MTases"/>
    <property type="match status" value="1"/>
</dbReference>
<keyword evidence="1 3" id="KW-0808">Transferase</keyword>
<dbReference type="GO" id="GO:0008168">
    <property type="term" value="F:methyltransferase activity"/>
    <property type="evidence" value="ECO:0007669"/>
    <property type="project" value="UniProtKB-KW"/>
</dbReference>
<dbReference type="Pfam" id="PF08242">
    <property type="entry name" value="Methyltransf_12"/>
    <property type="match status" value="1"/>
</dbReference>
<evidence type="ECO:0000259" key="2">
    <source>
        <dbReference type="Pfam" id="PF08242"/>
    </source>
</evidence>